<dbReference type="Proteomes" id="UP000186303">
    <property type="component" value="Chromosome 6"/>
</dbReference>
<gene>
    <name evidence="2" type="ORF">MSYG_3634</name>
</gene>
<dbReference type="InterPro" id="IPR036071">
    <property type="entry name" value="AMMECR1_dom_sf"/>
</dbReference>
<dbReference type="InterPro" id="IPR002733">
    <property type="entry name" value="AMMECR1_domain"/>
</dbReference>
<dbReference type="NCBIfam" id="TIGR00296">
    <property type="entry name" value="TIGR00296 family protein"/>
    <property type="match status" value="1"/>
</dbReference>
<sequence length="224" mass="24524">MLVVSREARARRLSGARCRAMGDTCVAVAAHGYYCFDVLVHALEGGAVPAWVAPGEGCHVPLFVSWYTAPHGRTEAKRLRGCIGTFAPQALPEGLARYALQAALHDSRFPPIRRAECDALVCTVSFLSPKEPCRDPWDWVVGVHGVYVTWHAPGGARLTATFLPDVAPAQGWDKRATIDHALRKAGWRGDITEALRSELAVERYQSHTATVTWAEYVAAVRHRG</sequence>
<organism evidence="2 3">
    <name type="scientific">Malassezia sympodialis (strain ATCC 42132)</name>
    <name type="common">Atopic eczema-associated yeast</name>
    <dbReference type="NCBI Taxonomy" id="1230383"/>
    <lineage>
        <taxon>Eukaryota</taxon>
        <taxon>Fungi</taxon>
        <taxon>Dikarya</taxon>
        <taxon>Basidiomycota</taxon>
        <taxon>Ustilaginomycotina</taxon>
        <taxon>Malasseziomycetes</taxon>
        <taxon>Malasseziales</taxon>
        <taxon>Malasseziaceae</taxon>
        <taxon>Malassezia</taxon>
    </lineage>
</organism>
<evidence type="ECO:0000259" key="1">
    <source>
        <dbReference type="PROSITE" id="PS51112"/>
    </source>
</evidence>
<accession>A0A1M8AAR7</accession>
<dbReference type="OrthoDB" id="24630at2759"/>
<dbReference type="SUPFAM" id="SSF143447">
    <property type="entry name" value="AMMECR1-like"/>
    <property type="match status" value="1"/>
</dbReference>
<dbReference type="InterPro" id="IPR027485">
    <property type="entry name" value="AMMECR1_N"/>
</dbReference>
<dbReference type="STRING" id="1230383.A0A1M8AAR7"/>
<dbReference type="Gene3D" id="3.30.700.20">
    <property type="entry name" value="Hypothetical protein ph0010, domain 1"/>
    <property type="match status" value="1"/>
</dbReference>
<dbReference type="Pfam" id="PF01871">
    <property type="entry name" value="AMMECR1"/>
    <property type="match status" value="1"/>
</dbReference>
<feature type="domain" description="AMMECR1" evidence="1">
    <location>
        <begin position="20"/>
        <end position="220"/>
    </location>
</feature>
<dbReference type="AlphaFoldDB" id="A0A1M8AAR7"/>
<evidence type="ECO:0000313" key="3">
    <source>
        <dbReference type="Proteomes" id="UP000186303"/>
    </source>
</evidence>
<dbReference type="VEuPathDB" id="FungiDB:MSYG_3634"/>
<protein>
    <recommendedName>
        <fullName evidence="1">AMMECR1 domain-containing protein</fullName>
    </recommendedName>
</protein>
<name>A0A1M8AAR7_MALS4</name>
<dbReference type="PROSITE" id="PS51112">
    <property type="entry name" value="AMMECR1"/>
    <property type="match status" value="1"/>
</dbReference>
<proteinExistence type="predicted"/>
<dbReference type="PANTHER" id="PTHR13016">
    <property type="entry name" value="AMMECR1 HOMOLOG"/>
    <property type="match status" value="1"/>
</dbReference>
<reference evidence="3" key="1">
    <citation type="journal article" date="2017" name="Nucleic Acids Res.">
        <title>Proteogenomics produces comprehensive and highly accurate protein-coding gene annotation in a complete genome assembly of Malassezia sympodialis.</title>
        <authorList>
            <person name="Zhu Y."/>
            <person name="Engstroem P.G."/>
            <person name="Tellgren-Roth C."/>
            <person name="Baudo C.D."/>
            <person name="Kennell J.C."/>
            <person name="Sun S."/>
            <person name="Billmyre R.B."/>
            <person name="Schroeder M.S."/>
            <person name="Andersson A."/>
            <person name="Holm T."/>
            <person name="Sigurgeirsson B."/>
            <person name="Wu G."/>
            <person name="Sankaranarayanan S.R."/>
            <person name="Siddharthan R."/>
            <person name="Sanyal K."/>
            <person name="Lundeberg J."/>
            <person name="Nystedt B."/>
            <person name="Boekhout T."/>
            <person name="Dawson T.L. Jr."/>
            <person name="Heitman J."/>
            <person name="Scheynius A."/>
            <person name="Lehtioe J."/>
        </authorList>
    </citation>
    <scope>NUCLEOTIDE SEQUENCE [LARGE SCALE GENOMIC DNA]</scope>
    <source>
        <strain evidence="3">ATCC 42132</strain>
    </source>
</reference>
<keyword evidence="3" id="KW-1185">Reference proteome</keyword>
<dbReference type="OMA" id="TNEAFPL"/>
<dbReference type="InterPro" id="IPR023473">
    <property type="entry name" value="AMMECR1"/>
</dbReference>
<dbReference type="PANTHER" id="PTHR13016:SF0">
    <property type="entry name" value="AMME SYNDROME CANDIDATE GENE 1 PROTEIN"/>
    <property type="match status" value="1"/>
</dbReference>
<dbReference type="EMBL" id="LT671826">
    <property type="protein sequence ID" value="SHO79284.1"/>
    <property type="molecule type" value="Genomic_DNA"/>
</dbReference>
<evidence type="ECO:0000313" key="2">
    <source>
        <dbReference type="EMBL" id="SHO79284.1"/>
    </source>
</evidence>